<reference evidence="1" key="1">
    <citation type="journal article" date="2022" name="bioRxiv">
        <title>Sequencing and chromosome-scale assembly of the giantPleurodeles waltlgenome.</title>
        <authorList>
            <person name="Brown T."/>
            <person name="Elewa A."/>
            <person name="Iarovenko S."/>
            <person name="Subramanian E."/>
            <person name="Araus A.J."/>
            <person name="Petzold A."/>
            <person name="Susuki M."/>
            <person name="Suzuki K.-i.T."/>
            <person name="Hayashi T."/>
            <person name="Toyoda A."/>
            <person name="Oliveira C."/>
            <person name="Osipova E."/>
            <person name="Leigh N.D."/>
            <person name="Simon A."/>
            <person name="Yun M.H."/>
        </authorList>
    </citation>
    <scope>NUCLEOTIDE SEQUENCE</scope>
    <source>
        <strain evidence="1">20211129_DDA</strain>
        <tissue evidence="1">Liver</tissue>
    </source>
</reference>
<dbReference type="EMBL" id="JANPWB010000016">
    <property type="protein sequence ID" value="KAJ1081364.1"/>
    <property type="molecule type" value="Genomic_DNA"/>
</dbReference>
<keyword evidence="2" id="KW-1185">Reference proteome</keyword>
<comment type="caution">
    <text evidence="1">The sequence shown here is derived from an EMBL/GenBank/DDBJ whole genome shotgun (WGS) entry which is preliminary data.</text>
</comment>
<protein>
    <submittedName>
        <fullName evidence="1">Uncharacterized protein</fullName>
    </submittedName>
</protein>
<dbReference type="Gene3D" id="3.30.250.20">
    <property type="entry name" value="L1 transposable element, C-terminal domain"/>
    <property type="match status" value="1"/>
</dbReference>
<evidence type="ECO:0000313" key="1">
    <source>
        <dbReference type="EMBL" id="KAJ1081364.1"/>
    </source>
</evidence>
<sequence>MERQTAEVTALFNKETLPEESPRTLEVTKLDKILEQSAAQGKTCAADYTFAVQHRRASFRGVKRRQASLSYYFLFPAKLKIVVNDSSCFYTESKDASAWVEQL</sequence>
<dbReference type="AlphaFoldDB" id="A0AAV7KTP1"/>
<proteinExistence type="predicted"/>
<dbReference type="Proteomes" id="UP001066276">
    <property type="component" value="Chromosome 12"/>
</dbReference>
<evidence type="ECO:0000313" key="2">
    <source>
        <dbReference type="Proteomes" id="UP001066276"/>
    </source>
</evidence>
<dbReference type="InterPro" id="IPR042566">
    <property type="entry name" value="L1_C"/>
</dbReference>
<gene>
    <name evidence="1" type="ORF">NDU88_001546</name>
</gene>
<organism evidence="1 2">
    <name type="scientific">Pleurodeles waltl</name>
    <name type="common">Iberian ribbed newt</name>
    <dbReference type="NCBI Taxonomy" id="8319"/>
    <lineage>
        <taxon>Eukaryota</taxon>
        <taxon>Metazoa</taxon>
        <taxon>Chordata</taxon>
        <taxon>Craniata</taxon>
        <taxon>Vertebrata</taxon>
        <taxon>Euteleostomi</taxon>
        <taxon>Amphibia</taxon>
        <taxon>Batrachia</taxon>
        <taxon>Caudata</taxon>
        <taxon>Salamandroidea</taxon>
        <taxon>Salamandridae</taxon>
        <taxon>Pleurodelinae</taxon>
        <taxon>Pleurodeles</taxon>
    </lineage>
</organism>
<name>A0AAV7KTP1_PLEWA</name>
<accession>A0AAV7KTP1</accession>